<gene>
    <name evidence="4" type="ORF">SAMN05660464_3781</name>
</gene>
<feature type="transmembrane region" description="Helical" evidence="3">
    <location>
        <begin position="37"/>
        <end position="56"/>
    </location>
</feature>
<evidence type="ECO:0000313" key="4">
    <source>
        <dbReference type="EMBL" id="SFP63460.1"/>
    </source>
</evidence>
<protein>
    <recommendedName>
        <fullName evidence="6">Tetratricopeptide repeat-containing protein</fullName>
    </recommendedName>
</protein>
<dbReference type="SUPFAM" id="SSF48452">
    <property type="entry name" value="TPR-like"/>
    <property type="match status" value="1"/>
</dbReference>
<feature type="coiled-coil region" evidence="1">
    <location>
        <begin position="123"/>
        <end position="150"/>
    </location>
</feature>
<accession>A0A1I5RYC4</accession>
<reference evidence="5" key="1">
    <citation type="submission" date="2016-10" db="EMBL/GenBank/DDBJ databases">
        <authorList>
            <person name="Varghese N."/>
            <person name="Submissions S."/>
        </authorList>
    </citation>
    <scope>NUCLEOTIDE SEQUENCE [LARGE SCALE GENOMIC DNA]</scope>
    <source>
        <strain evidence="5">DSM 44208</strain>
    </source>
</reference>
<dbReference type="NCBIfam" id="NF047558">
    <property type="entry name" value="TPR_END_plus"/>
    <property type="match status" value="1"/>
</dbReference>
<dbReference type="EMBL" id="FOWQ01000006">
    <property type="protein sequence ID" value="SFP63460.1"/>
    <property type="molecule type" value="Genomic_DNA"/>
</dbReference>
<keyword evidence="3" id="KW-0472">Membrane</keyword>
<dbReference type="Proteomes" id="UP000198857">
    <property type="component" value="Unassembled WGS sequence"/>
</dbReference>
<organism evidence="4 5">
    <name type="scientific">Geodermatophilus dictyosporus</name>
    <dbReference type="NCBI Taxonomy" id="1523247"/>
    <lineage>
        <taxon>Bacteria</taxon>
        <taxon>Bacillati</taxon>
        <taxon>Actinomycetota</taxon>
        <taxon>Actinomycetes</taxon>
        <taxon>Geodermatophilales</taxon>
        <taxon>Geodermatophilaceae</taxon>
        <taxon>Geodermatophilus</taxon>
    </lineage>
</organism>
<dbReference type="Gene3D" id="1.25.40.10">
    <property type="entry name" value="Tetratricopeptide repeat domain"/>
    <property type="match status" value="1"/>
</dbReference>
<evidence type="ECO:0000313" key="5">
    <source>
        <dbReference type="Proteomes" id="UP000198857"/>
    </source>
</evidence>
<feature type="transmembrane region" description="Helical" evidence="3">
    <location>
        <begin position="87"/>
        <end position="104"/>
    </location>
</feature>
<sequence>MARTGSGAQRLRGSAPRLWGRARATLELGEREATRGWGVLVLAALALIVEASALCLDSLTPWQRVGASLAVLGAALVAASREWTRRWLRILGAAGLLLLLLTVADIGRTYLAAETGSEALEEIADLRSITENLSAREQELEEQAEDSRTAALETLAAHINIATVRTEALDAARLLPDLLAEGGDPEARRAALDAFDEAYVANQASEFDERLRAAVDVAAQAAARADVDPDRTAADSALSEACITASESAQISRPIACNGDPSTVQLGVALAAARLAVAEYRQDLLGRDLDAAAVTEAESALTDALASASGTDEPSADLVDAIEAGADTLVGSYELGAIAWIALGGAALLGWRHLEVRSTRQMPGPVEPKLETATAPNTDESTVDQNAVFRTALLKNVSVPAAAPGATHAAAVTDLAQLADTVAPSWLKPLITVVGSALSTQGGYRADADVVASATANKGTEMKQDEEEPAWRVLVRLTDLTTGQQVAVRELTGKDAATACRAAGYWAAGTILARSPRVPSWSHWSGDTANALAAADDAKEGDCTTLKGAVALAPTSGLLLVKLAFEYDIAGQHAEALAHYARAVAVHPRYLVARYRLAASLGLQAGDATETWFQRSTSERRRITEELRRARQTLGLTDQRRVEELVRAPRTVGPSSPTSEAFQELARQHYREIVRSTPWWSGYGYLTGMARRSERELWKEVFRGDNFARRIHWTAKSAALVNEVAIESQRRKPATEDLSAVLGWARHPRSSWQVSYNLGCYYARQGLTEDALSWLEIARSRPGAEQMNERWLGKDPDLVNVAQHPRFISLRRSLTSVEDVRD</sequence>
<evidence type="ECO:0008006" key="6">
    <source>
        <dbReference type="Google" id="ProtNLM"/>
    </source>
</evidence>
<evidence type="ECO:0000256" key="1">
    <source>
        <dbReference type="SAM" id="Coils"/>
    </source>
</evidence>
<feature type="transmembrane region" description="Helical" evidence="3">
    <location>
        <begin position="62"/>
        <end position="80"/>
    </location>
</feature>
<evidence type="ECO:0000256" key="2">
    <source>
        <dbReference type="SAM" id="MobiDB-lite"/>
    </source>
</evidence>
<dbReference type="AlphaFoldDB" id="A0A1I5RYC4"/>
<dbReference type="InterPro" id="IPR011990">
    <property type="entry name" value="TPR-like_helical_dom_sf"/>
</dbReference>
<keyword evidence="1" id="KW-0175">Coiled coil</keyword>
<keyword evidence="3" id="KW-0812">Transmembrane</keyword>
<keyword evidence="3" id="KW-1133">Transmembrane helix</keyword>
<keyword evidence="5" id="KW-1185">Reference proteome</keyword>
<evidence type="ECO:0000256" key="3">
    <source>
        <dbReference type="SAM" id="Phobius"/>
    </source>
</evidence>
<name>A0A1I5RYC4_9ACTN</name>
<feature type="region of interest" description="Disordered" evidence="2">
    <location>
        <begin position="360"/>
        <end position="379"/>
    </location>
</feature>
<proteinExistence type="predicted"/>